<keyword evidence="2 5" id="KW-0812">Transmembrane</keyword>
<evidence type="ECO:0000256" key="2">
    <source>
        <dbReference type="ARBA" id="ARBA00022692"/>
    </source>
</evidence>
<dbReference type="RefSeq" id="WP_145085837.1">
    <property type="nucleotide sequence ID" value="NZ_CP036274.1"/>
</dbReference>
<sequence>MDRETVESYASKKVAAGVCGIVIGSLGIHKFVLGKTQSGLVMLLFTVLTCGIGGAVMGVIGLVEGILYLTKNDNDFYRIYYVEGKEWF</sequence>
<reference evidence="7 8" key="1">
    <citation type="submission" date="2019-02" db="EMBL/GenBank/DDBJ databases">
        <title>Deep-cultivation of Planctomycetes and their phenomic and genomic characterization uncovers novel biology.</title>
        <authorList>
            <person name="Wiegand S."/>
            <person name="Jogler M."/>
            <person name="Boedeker C."/>
            <person name="Pinto D."/>
            <person name="Vollmers J."/>
            <person name="Rivas-Marin E."/>
            <person name="Kohn T."/>
            <person name="Peeters S.H."/>
            <person name="Heuer A."/>
            <person name="Rast P."/>
            <person name="Oberbeckmann S."/>
            <person name="Bunk B."/>
            <person name="Jeske O."/>
            <person name="Meyerdierks A."/>
            <person name="Storesund J.E."/>
            <person name="Kallscheuer N."/>
            <person name="Luecker S."/>
            <person name="Lage O.M."/>
            <person name="Pohl T."/>
            <person name="Merkel B.J."/>
            <person name="Hornburger P."/>
            <person name="Mueller R.-W."/>
            <person name="Bruemmer F."/>
            <person name="Labrenz M."/>
            <person name="Spormann A.M."/>
            <person name="Op den Camp H."/>
            <person name="Overmann J."/>
            <person name="Amann R."/>
            <person name="Jetten M.S.M."/>
            <person name="Mascher T."/>
            <person name="Medema M.H."/>
            <person name="Devos D.P."/>
            <person name="Kaster A.-K."/>
            <person name="Ovreas L."/>
            <person name="Rohde M."/>
            <person name="Galperin M.Y."/>
            <person name="Jogler C."/>
        </authorList>
    </citation>
    <scope>NUCLEOTIDE SEQUENCE [LARGE SCALE GENOMIC DNA]</scope>
    <source>
        <strain evidence="7 8">ETA_A8</strain>
    </source>
</reference>
<protein>
    <submittedName>
        <fullName evidence="7">TM2 domain protein</fullName>
    </submittedName>
</protein>
<evidence type="ECO:0000256" key="3">
    <source>
        <dbReference type="ARBA" id="ARBA00022989"/>
    </source>
</evidence>
<evidence type="ECO:0000256" key="4">
    <source>
        <dbReference type="ARBA" id="ARBA00023136"/>
    </source>
</evidence>
<dbReference type="Proteomes" id="UP000315017">
    <property type="component" value="Chromosome"/>
</dbReference>
<evidence type="ECO:0000256" key="5">
    <source>
        <dbReference type="SAM" id="Phobius"/>
    </source>
</evidence>
<feature type="domain" description="TM2" evidence="6">
    <location>
        <begin position="12"/>
        <end position="54"/>
    </location>
</feature>
<name>A0A517Y780_9BACT</name>
<evidence type="ECO:0000313" key="8">
    <source>
        <dbReference type="Proteomes" id="UP000315017"/>
    </source>
</evidence>
<comment type="subcellular location">
    <subcellularLocation>
        <location evidence="1">Membrane</location>
        <topology evidence="1">Multi-pass membrane protein</topology>
    </subcellularLocation>
</comment>
<evidence type="ECO:0000256" key="1">
    <source>
        <dbReference type="ARBA" id="ARBA00004141"/>
    </source>
</evidence>
<dbReference type="EMBL" id="CP036274">
    <property type="protein sequence ID" value="QDU25992.1"/>
    <property type="molecule type" value="Genomic_DNA"/>
</dbReference>
<keyword evidence="3 5" id="KW-1133">Transmembrane helix</keyword>
<keyword evidence="4 5" id="KW-0472">Membrane</keyword>
<proteinExistence type="predicted"/>
<accession>A0A517Y780</accession>
<feature type="transmembrane region" description="Helical" evidence="5">
    <location>
        <begin position="40"/>
        <end position="63"/>
    </location>
</feature>
<dbReference type="OrthoDB" id="9816361at2"/>
<dbReference type="KEGG" id="aagg:ETAA8_10640"/>
<dbReference type="InterPro" id="IPR007829">
    <property type="entry name" value="TM2"/>
</dbReference>
<dbReference type="Pfam" id="PF05154">
    <property type="entry name" value="TM2"/>
    <property type="match status" value="1"/>
</dbReference>
<dbReference type="AlphaFoldDB" id="A0A517Y780"/>
<gene>
    <name evidence="7" type="ORF">ETAA8_10640</name>
</gene>
<feature type="transmembrane region" description="Helical" evidence="5">
    <location>
        <begin position="14"/>
        <end position="33"/>
    </location>
</feature>
<evidence type="ECO:0000259" key="6">
    <source>
        <dbReference type="Pfam" id="PF05154"/>
    </source>
</evidence>
<dbReference type="GO" id="GO:0016020">
    <property type="term" value="C:membrane"/>
    <property type="evidence" value="ECO:0007669"/>
    <property type="project" value="UniProtKB-SubCell"/>
</dbReference>
<keyword evidence="8" id="KW-1185">Reference proteome</keyword>
<evidence type="ECO:0000313" key="7">
    <source>
        <dbReference type="EMBL" id="QDU25992.1"/>
    </source>
</evidence>
<organism evidence="7 8">
    <name type="scientific">Anatilimnocola aggregata</name>
    <dbReference type="NCBI Taxonomy" id="2528021"/>
    <lineage>
        <taxon>Bacteria</taxon>
        <taxon>Pseudomonadati</taxon>
        <taxon>Planctomycetota</taxon>
        <taxon>Planctomycetia</taxon>
        <taxon>Pirellulales</taxon>
        <taxon>Pirellulaceae</taxon>
        <taxon>Anatilimnocola</taxon>
    </lineage>
</organism>